<reference evidence="1 2" key="1">
    <citation type="submission" date="2017-02" db="EMBL/GenBank/DDBJ databases">
        <authorList>
            <person name="Peterson S.W."/>
        </authorList>
    </citation>
    <scope>NUCLEOTIDE SEQUENCE [LARGE SCALE GENOMIC DNA]</scope>
    <source>
        <strain evidence="1 2">DSM 25262</strain>
    </source>
</reference>
<dbReference type="AlphaFoldDB" id="A0A1T5L9E7"/>
<evidence type="ECO:0000313" key="1">
    <source>
        <dbReference type="EMBL" id="SKC72289.1"/>
    </source>
</evidence>
<evidence type="ECO:0000313" key="2">
    <source>
        <dbReference type="Proteomes" id="UP000190961"/>
    </source>
</evidence>
<sequence>MPDSPDRYEQHSYLPSGYWTGFYVYYHSQERHEMLLMLDFINGNISGNGHDDVGAFTFEGRYDLTSMTCRFMKHYSTHQIDYHGQIDENGIWGKWYYVYYPGMGIDEAAFNKLMSEFRQQFAGGFHIWPRNKEFSAHEMAIRKLKEEEVVKLVE</sequence>
<dbReference type="OrthoDB" id="982347at2"/>
<dbReference type="EMBL" id="FUZU01000002">
    <property type="protein sequence ID" value="SKC72289.1"/>
    <property type="molecule type" value="Genomic_DNA"/>
</dbReference>
<dbReference type="Proteomes" id="UP000190961">
    <property type="component" value="Unassembled WGS sequence"/>
</dbReference>
<proteinExistence type="predicted"/>
<organism evidence="1 2">
    <name type="scientific">Ohtaekwangia koreensis</name>
    <dbReference type="NCBI Taxonomy" id="688867"/>
    <lineage>
        <taxon>Bacteria</taxon>
        <taxon>Pseudomonadati</taxon>
        <taxon>Bacteroidota</taxon>
        <taxon>Cytophagia</taxon>
        <taxon>Cytophagales</taxon>
        <taxon>Fulvivirgaceae</taxon>
        <taxon>Ohtaekwangia</taxon>
    </lineage>
</organism>
<name>A0A1T5L9E7_9BACT</name>
<dbReference type="STRING" id="688867.SAMN05660236_2749"/>
<gene>
    <name evidence="1" type="ORF">SAMN05660236_2749</name>
</gene>
<accession>A0A1T5L9E7</accession>
<dbReference type="RefSeq" id="WP_143785766.1">
    <property type="nucleotide sequence ID" value="NZ_FUZU01000002.1"/>
</dbReference>
<protein>
    <submittedName>
        <fullName evidence="1">Uncharacterized protein</fullName>
    </submittedName>
</protein>
<keyword evidence="2" id="KW-1185">Reference proteome</keyword>